<comment type="caution">
    <text evidence="4">The sequence shown here is derived from an EMBL/GenBank/DDBJ whole genome shotgun (WGS) entry which is preliminary data.</text>
</comment>
<reference evidence="4 5" key="1">
    <citation type="submission" date="2014-11" db="EMBL/GenBank/DDBJ databases">
        <title>Genome sequence of Flavihumibacter solisilvae 3-3.</title>
        <authorList>
            <person name="Zhou G."/>
            <person name="Li M."/>
            <person name="Wang G."/>
        </authorList>
    </citation>
    <scope>NUCLEOTIDE SEQUENCE [LARGE SCALE GENOMIC DNA]</scope>
    <source>
        <strain evidence="4 5">3-3</strain>
    </source>
</reference>
<dbReference type="PANTHER" id="PTHR11941">
    <property type="entry name" value="ENOYL-COA HYDRATASE-RELATED"/>
    <property type="match status" value="1"/>
</dbReference>
<gene>
    <name evidence="4" type="ORF">OI18_06485</name>
</gene>
<proteinExistence type="inferred from homology"/>
<dbReference type="FunFam" id="3.90.226.10:FF:000009">
    <property type="entry name" value="Carnitinyl-CoA dehydratase"/>
    <property type="match status" value="1"/>
</dbReference>
<dbReference type="PROSITE" id="PS00166">
    <property type="entry name" value="ENOYL_COA_HYDRATASE"/>
    <property type="match status" value="1"/>
</dbReference>
<name>A0A0C1IXR0_9BACT</name>
<organism evidence="4 5">
    <name type="scientific">Flavihumibacter solisilvae</name>
    <dbReference type="NCBI Taxonomy" id="1349421"/>
    <lineage>
        <taxon>Bacteria</taxon>
        <taxon>Pseudomonadati</taxon>
        <taxon>Bacteroidota</taxon>
        <taxon>Chitinophagia</taxon>
        <taxon>Chitinophagales</taxon>
        <taxon>Chitinophagaceae</taxon>
        <taxon>Flavihumibacter</taxon>
    </lineage>
</organism>
<dbReference type="PANTHER" id="PTHR11941:SF54">
    <property type="entry name" value="ENOYL-COA HYDRATASE, MITOCHONDRIAL"/>
    <property type="match status" value="1"/>
</dbReference>
<dbReference type="AlphaFoldDB" id="A0A0C1IXR0"/>
<dbReference type="RefSeq" id="WP_039138233.1">
    <property type="nucleotide sequence ID" value="NZ_JSVC01000007.1"/>
</dbReference>
<dbReference type="SUPFAM" id="SSF52096">
    <property type="entry name" value="ClpP/crotonase"/>
    <property type="match status" value="1"/>
</dbReference>
<dbReference type="InterPro" id="IPR001753">
    <property type="entry name" value="Enoyl-CoA_hydra/iso"/>
</dbReference>
<dbReference type="GO" id="GO:0016829">
    <property type="term" value="F:lyase activity"/>
    <property type="evidence" value="ECO:0007669"/>
    <property type="project" value="UniProtKB-KW"/>
</dbReference>
<comment type="similarity">
    <text evidence="1 3">Belongs to the enoyl-CoA hydratase/isomerase family.</text>
</comment>
<dbReference type="Gene3D" id="1.10.12.10">
    <property type="entry name" value="Lyase 2-enoyl-coa Hydratase, Chain A, domain 2"/>
    <property type="match status" value="1"/>
</dbReference>
<accession>A0A0C1IXR0</accession>
<dbReference type="InterPro" id="IPR018376">
    <property type="entry name" value="Enoyl-CoA_hyd/isom_CS"/>
</dbReference>
<dbReference type="Pfam" id="PF00378">
    <property type="entry name" value="ECH_1"/>
    <property type="match status" value="1"/>
</dbReference>
<dbReference type="EMBL" id="JSVC01000007">
    <property type="protein sequence ID" value="KIC95264.1"/>
    <property type="molecule type" value="Genomic_DNA"/>
</dbReference>
<dbReference type="Proteomes" id="UP000031408">
    <property type="component" value="Unassembled WGS sequence"/>
</dbReference>
<evidence type="ECO:0000256" key="1">
    <source>
        <dbReference type="ARBA" id="ARBA00005254"/>
    </source>
</evidence>
<evidence type="ECO:0000313" key="4">
    <source>
        <dbReference type="EMBL" id="KIC95264.1"/>
    </source>
</evidence>
<evidence type="ECO:0000313" key="5">
    <source>
        <dbReference type="Proteomes" id="UP000031408"/>
    </source>
</evidence>
<sequence>MYQTLLTSVEDRILTVTINRPDKLNALNRTVITELADVISRIYTDNDIAAAVITGAGPKSFVAGADISEFLELDGTGGKSLAEKGQEQVFSRIENAPKPIVAAVNGFALGGGCELAMACHFRLASENARFGQPEVNLGLIPGYGGTQRLTQLVGKGKAMELMLTGAMIDAREALSLGLVNHVTTADELLPRTTTILKTIISKAPMAISRIIALTNIAALGDAGGLSREVAAFGELFDTADAKEGAKAFLEKRTPEFRGS</sequence>
<keyword evidence="5" id="KW-1185">Reference proteome</keyword>
<dbReference type="InterPro" id="IPR014748">
    <property type="entry name" value="Enoyl-CoA_hydra_C"/>
</dbReference>
<evidence type="ECO:0000256" key="3">
    <source>
        <dbReference type="RuleBase" id="RU003707"/>
    </source>
</evidence>
<keyword evidence="2" id="KW-0456">Lyase</keyword>
<dbReference type="Gene3D" id="3.90.226.10">
    <property type="entry name" value="2-enoyl-CoA Hydratase, Chain A, domain 1"/>
    <property type="match status" value="1"/>
</dbReference>
<dbReference type="STRING" id="1349421.OI18_06485"/>
<evidence type="ECO:0000256" key="2">
    <source>
        <dbReference type="ARBA" id="ARBA00023239"/>
    </source>
</evidence>
<dbReference type="GO" id="GO:0006635">
    <property type="term" value="P:fatty acid beta-oxidation"/>
    <property type="evidence" value="ECO:0007669"/>
    <property type="project" value="TreeGrafter"/>
</dbReference>
<dbReference type="OrthoDB" id="9775794at2"/>
<dbReference type="CDD" id="cd06558">
    <property type="entry name" value="crotonase-like"/>
    <property type="match status" value="1"/>
</dbReference>
<protein>
    <submittedName>
        <fullName evidence="4">Enoyl-CoA hydratase</fullName>
    </submittedName>
</protein>
<dbReference type="InterPro" id="IPR029045">
    <property type="entry name" value="ClpP/crotonase-like_dom_sf"/>
</dbReference>